<dbReference type="Proteomes" id="UP000615446">
    <property type="component" value="Unassembled WGS sequence"/>
</dbReference>
<dbReference type="OrthoDB" id="10597395at2759"/>
<name>A0A8H3L6U9_9GLOM</name>
<reference evidence="2" key="1">
    <citation type="submission" date="2019-10" db="EMBL/GenBank/DDBJ databases">
        <title>Conservation and host-specific expression of non-tandemly repeated heterogenous ribosome RNA gene in arbuscular mycorrhizal fungi.</title>
        <authorList>
            <person name="Maeda T."/>
            <person name="Kobayashi Y."/>
            <person name="Nakagawa T."/>
            <person name="Ezawa T."/>
            <person name="Yamaguchi K."/>
            <person name="Bino T."/>
            <person name="Nishimoto Y."/>
            <person name="Shigenobu S."/>
            <person name="Kawaguchi M."/>
        </authorList>
    </citation>
    <scope>NUCLEOTIDE SEQUENCE</scope>
    <source>
        <strain evidence="2">HR1</strain>
    </source>
</reference>
<dbReference type="EMBL" id="BLAL01000048">
    <property type="protein sequence ID" value="GES80235.1"/>
    <property type="molecule type" value="Genomic_DNA"/>
</dbReference>
<evidence type="ECO:0000313" key="2">
    <source>
        <dbReference type="EMBL" id="GES80235.1"/>
    </source>
</evidence>
<organism evidence="2 3">
    <name type="scientific">Rhizophagus clarus</name>
    <dbReference type="NCBI Taxonomy" id="94130"/>
    <lineage>
        <taxon>Eukaryota</taxon>
        <taxon>Fungi</taxon>
        <taxon>Fungi incertae sedis</taxon>
        <taxon>Mucoromycota</taxon>
        <taxon>Glomeromycotina</taxon>
        <taxon>Glomeromycetes</taxon>
        <taxon>Glomerales</taxon>
        <taxon>Glomeraceae</taxon>
        <taxon>Rhizophagus</taxon>
    </lineage>
</organism>
<dbReference type="AlphaFoldDB" id="A0A8H3L6U9"/>
<evidence type="ECO:0000313" key="3">
    <source>
        <dbReference type="Proteomes" id="UP000615446"/>
    </source>
</evidence>
<proteinExistence type="predicted"/>
<accession>A0A8H3L6U9</accession>
<sequence>MILYSEVVDLYYKYILNKSGESKIAIVGIPTNISDILLNKEAECNIFATVIDIEETINNLFNNCQILPPPDGILPQDGIPSLIIYCIQRNDKKT</sequence>
<evidence type="ECO:0000259" key="1">
    <source>
        <dbReference type="Pfam" id="PF24209"/>
    </source>
</evidence>
<protein>
    <recommendedName>
        <fullName evidence="1">DUF7431 domain-containing protein</fullName>
    </recommendedName>
</protein>
<feature type="domain" description="DUF7431" evidence="1">
    <location>
        <begin position="2"/>
        <end position="93"/>
    </location>
</feature>
<dbReference type="Pfam" id="PF24209">
    <property type="entry name" value="DUF7431"/>
    <property type="match status" value="1"/>
</dbReference>
<comment type="caution">
    <text evidence="2">The sequence shown here is derived from an EMBL/GenBank/DDBJ whole genome shotgun (WGS) entry which is preliminary data.</text>
</comment>
<dbReference type="InterPro" id="IPR055854">
    <property type="entry name" value="DUF7431"/>
</dbReference>
<gene>
    <name evidence="2" type="ORF">RCL2_000752400</name>
</gene>